<dbReference type="EMBL" id="LNZA01000008">
    <property type="protein sequence ID" value="KTD71224.1"/>
    <property type="molecule type" value="Genomic_DNA"/>
</dbReference>
<keyword evidence="3" id="KW-1185">Reference proteome</keyword>
<dbReference type="PANTHER" id="PTHR45615:SF80">
    <property type="entry name" value="GRIP DOMAIN-CONTAINING PROTEIN"/>
    <property type="match status" value="1"/>
</dbReference>
<reference evidence="2 3" key="1">
    <citation type="submission" date="2015-11" db="EMBL/GenBank/DDBJ databases">
        <title>Genomic analysis of 38 Legionella species identifies large and diverse effector repertoires.</title>
        <authorList>
            <person name="Burstein D."/>
            <person name="Amaro F."/>
            <person name="Zusman T."/>
            <person name="Lifshitz Z."/>
            <person name="Cohen O."/>
            <person name="Gilbert J.A."/>
            <person name="Pupko T."/>
            <person name="Shuman H.A."/>
            <person name="Segal G."/>
        </authorList>
    </citation>
    <scope>NUCLEOTIDE SEQUENCE [LARGE SCALE GENOMIC DNA]</scope>
    <source>
        <strain evidence="2 3">ATCC 49180</strain>
    </source>
</reference>
<evidence type="ECO:0000313" key="3">
    <source>
        <dbReference type="Proteomes" id="UP000054693"/>
    </source>
</evidence>
<protein>
    <submittedName>
        <fullName evidence="2">Dot/Icm T4SS effector</fullName>
    </submittedName>
</protein>
<proteinExistence type="predicted"/>
<sequence>MPFRINNPGGGDCGFYAFSIGLINAIQEEYKEYGESKTFDLWKSKGLNNVSLQEVLDIDLHKLYDSPYTYKKETLLKLQLSLRSIATNAYKDDLFKKVEQARKNGSTQVESSPVYHKFMELVHYYLKNEGTINKISQFNELALSPKVLALAKKTAESLKPMLKNKEFAQIQKIENEYVKEMFLKDILSADKKNPHSVILKGIEKIKEQGRWATHSDLKEVADQLEVNLHVTRELNGAPMKGWSTIVLNNESNAHWTTNVKNIPGLTEFDELLLDDDEEDYGEDYEEEVPFSEIEQREFLIRLGQILSDPNQIDKAVLERKIAKVKNTFGTSKFASLRELDAYGVFNSDGSINKDIAAKYEIIFDEGQIKTRLESYGFKHLSLREMIVFESAISSLTNELTQETKKKTTGLARQCFADFEPPSLFRLTNPLSMEIAGPARQMIGMGYFKFKNTNISISPGPNSARSLTSVPNSDPCKAEHDIARYLNNLLTNNVAHIFAMGRVFPYYPEVPEATPDKREIRTDAALNDFMNYFIPDANGRVKLPDIPELENIHITSRPIRKVGRFITYEISINGSTPIQVHHFPLRDEQLLKLTPEELAYIQEVSQTTPPEQNIHAHCRKGTGSSAQIAYLLASLNSKYGQLSRKEQLAQMRAEKTPQGKPEYFIETDLQKDYVVEVSADLQEDMAEEAALEDEDMELYIVYGTLLKQEIDQLLQLVDTPKPKLTEAEHAALLDLMEKYQELNSIPPHQLPKWIEAVCKNSMLSESTITLFESMKNATHFLLHGFAEQKNLDELEMFFDLQTSNGGYQDILEKLATLQIRRSKEISSRVERGEITPEAAQIEQDKLDKYASSFVSHVQDTYLNNWEKISEEDKVGCLVEGRANISEGITPIFDALIHHDPKTFTKAEFKRLQKKYYQYKQRIDLLEKVELLEKTIGIDVYGELAPELKQQITLIEQLFVLGYDHFEVDPDHITKKMHLIYEQLSGLITDNKLGPKQWDSLKKQFTAYQIIFDFTKPDEIATPDLFLTLNNLFQEKREHATPLSSLFKWRVLEAKPRKENLEDFVAGLGYSVIDTLLEDLPQEYYGASEDGIYSKEINLLIDDILALAATEKRAPLPTPEEYEEAKQGVIELIEKRLPFLITSTHFKVRLENLMKDFVRLQHNHQLNTLEFEELKKRFAQLKSEYQTHDKKNVFIEEMLKKQETGIKEVELDKEKENPTPIKQYRESMENVLRIKAIRSAAAREAQDEIPFFESRIEQKIPKETGYPKRPKLIVFNIDEILIELNHGKMTRAQELINVLDYAKKCGMEVALACNHTPSLDDEEQSALAQLRGIVEKNAGIDISHRVFFLDTLSLHHEKATTASYFQKKRAQLLEQINILKNQLPTEEELLELARRFPEEKDRDELEKATKKLQTKKEKLEETISKLQSELESIPEKLAKLTSDEFLHLDAIRHHHALRKPSNDVDYYQAVEGGILKDFKNPELFGARPEFWNDLFQLAEVIMEAEYPQLPTLKPSTARPSLQTILKELIFNADKPKLLQKKYGDLHQWEEARQQIQENKEHFLQQIPQIEAFYQNRLAYQKRIYEKGIHEKAILNEEDVVFFDSHQDILNQIHQRSNYRAIKIDNGDKKPFRHIVDLNYEMGAYNGVIAYLKGDGENAPKNYGPGCINKTLASYLTGIPNFKPCEFQHSPIVLHLEMSAILAKLPELNSEEAAQQRYKEQFFKSAIERFKHLPEASQIDFVKTYYKDKHQTLNDIKQEIKKLISSPSSQLSDKLTKLQSQVDSILEMDKKFSRYISPTFLSAEAKLLRAMIAEGLDSGNLDHLNAGVDEVKFKTAHDESRTQFYIESMLEDPDTYLRAPHSALEEIDVFDKAFITEQYTHYIAQGLKGVIKGNYSSLDEVLDAVHNYTTQMMNPGKKNALVTVHGKLLAVIKLCEDLLPLIPWQDRVDDLKKQPKVDYVEKIFELSAEITKNIGQIESSDEYQAKLFLDKAEKYLRARNWDVGFQWNEHTILVGDKKKKIPATVDKQLKVIGKARTDANNYSYLEAKQEFLAIGKQKEISWRSSKVARNYYSLFKKSDDTTLEKDLDNKFSPTSKT</sequence>
<name>A0A0W0ZQD0_9GAMM</name>
<dbReference type="Proteomes" id="UP000054693">
    <property type="component" value="Unassembled WGS sequence"/>
</dbReference>
<evidence type="ECO:0000256" key="1">
    <source>
        <dbReference type="SAM" id="Coils"/>
    </source>
</evidence>
<organism evidence="2 3">
    <name type="scientific">Legionella tucsonensis</name>
    <dbReference type="NCBI Taxonomy" id="40335"/>
    <lineage>
        <taxon>Bacteria</taxon>
        <taxon>Pseudomonadati</taxon>
        <taxon>Pseudomonadota</taxon>
        <taxon>Gammaproteobacteria</taxon>
        <taxon>Legionellales</taxon>
        <taxon>Legionellaceae</taxon>
        <taxon>Legionella</taxon>
    </lineage>
</organism>
<accession>A0A0W0ZQD0</accession>
<comment type="caution">
    <text evidence="2">The sequence shown here is derived from an EMBL/GenBank/DDBJ whole genome shotgun (WGS) entry which is preliminary data.</text>
</comment>
<dbReference type="RefSeq" id="WP_058521796.1">
    <property type="nucleotide sequence ID" value="NZ_CAAAIP010000002.1"/>
</dbReference>
<keyword evidence="1" id="KW-0175">Coiled coil</keyword>
<dbReference type="STRING" id="40335.Ltuc_2583"/>
<dbReference type="PATRIC" id="fig|40335.7.peg.2761"/>
<gene>
    <name evidence="2" type="ORF">Ltuc_2583</name>
</gene>
<feature type="coiled-coil region" evidence="1">
    <location>
        <begin position="1367"/>
        <end position="1434"/>
    </location>
</feature>
<dbReference type="PANTHER" id="PTHR45615">
    <property type="entry name" value="MYOSIN HEAVY CHAIN, NON-MUSCLE"/>
    <property type="match status" value="1"/>
</dbReference>
<evidence type="ECO:0000313" key="2">
    <source>
        <dbReference type="EMBL" id="KTD71224.1"/>
    </source>
</evidence>